<accession>T1KWN3</accession>
<protein>
    <submittedName>
        <fullName evidence="1">Uncharacterized protein</fullName>
    </submittedName>
</protein>
<proteinExistence type="predicted"/>
<evidence type="ECO:0000313" key="2">
    <source>
        <dbReference type="Proteomes" id="UP000015104"/>
    </source>
</evidence>
<dbReference type="HOGENOM" id="CLU_1789332_0_0_1"/>
<dbReference type="EMBL" id="CAEY01000646">
    <property type="status" value="NOT_ANNOTATED_CDS"/>
    <property type="molecule type" value="Genomic_DNA"/>
</dbReference>
<keyword evidence="2" id="KW-1185">Reference proteome</keyword>
<sequence length="153" mass="17544">MSASNSSTASSSNTITIKQSVTYSGIDFECDIKEIVVKRGERFGLVQCEPYYERLQFCATQGEDIPVKTAFNPAYRTIMDMEKKAKARKNPNVKWQCPYCNIIISQKRYICVRHMNKRQDGHGSICSARLAEEPNEEEDATKEPIKVIYEFEK</sequence>
<dbReference type="Proteomes" id="UP000015104">
    <property type="component" value="Unassembled WGS sequence"/>
</dbReference>
<name>T1KWN3_TETUR</name>
<dbReference type="EnsemblMetazoa" id="tetur24g02240.1">
    <property type="protein sequence ID" value="tetur24g02240.1"/>
    <property type="gene ID" value="tetur24g02240"/>
</dbReference>
<organism evidence="1 2">
    <name type="scientific">Tetranychus urticae</name>
    <name type="common">Two-spotted spider mite</name>
    <dbReference type="NCBI Taxonomy" id="32264"/>
    <lineage>
        <taxon>Eukaryota</taxon>
        <taxon>Metazoa</taxon>
        <taxon>Ecdysozoa</taxon>
        <taxon>Arthropoda</taxon>
        <taxon>Chelicerata</taxon>
        <taxon>Arachnida</taxon>
        <taxon>Acari</taxon>
        <taxon>Acariformes</taxon>
        <taxon>Trombidiformes</taxon>
        <taxon>Prostigmata</taxon>
        <taxon>Eleutherengona</taxon>
        <taxon>Raphignathae</taxon>
        <taxon>Tetranychoidea</taxon>
        <taxon>Tetranychidae</taxon>
        <taxon>Tetranychus</taxon>
    </lineage>
</organism>
<evidence type="ECO:0000313" key="1">
    <source>
        <dbReference type="EnsemblMetazoa" id="tetur24g02240.1"/>
    </source>
</evidence>
<dbReference type="AlphaFoldDB" id="T1KWN3"/>
<gene>
    <name evidence="1" type="primary">107367832</name>
</gene>
<dbReference type="KEGG" id="tut:107367832"/>
<reference evidence="2" key="1">
    <citation type="submission" date="2011-08" db="EMBL/GenBank/DDBJ databases">
        <authorList>
            <person name="Rombauts S."/>
        </authorList>
    </citation>
    <scope>NUCLEOTIDE SEQUENCE</scope>
    <source>
        <strain evidence="2">London</strain>
    </source>
</reference>
<reference evidence="1" key="2">
    <citation type="submission" date="2015-06" db="UniProtKB">
        <authorList>
            <consortium name="EnsemblMetazoa"/>
        </authorList>
    </citation>
    <scope>IDENTIFICATION</scope>
</reference>